<proteinExistence type="predicted"/>
<reference evidence="6 7" key="1">
    <citation type="submission" date="2023-10" db="EMBL/GenBank/DDBJ databases">
        <title>Rubellicoccus peritrichatus gen. nov., sp. nov., isolated from an algae of coral reef tank.</title>
        <authorList>
            <person name="Luo J."/>
        </authorList>
    </citation>
    <scope>NUCLEOTIDE SEQUENCE [LARGE SCALE GENOMIC DNA]</scope>
    <source>
        <strain evidence="6 7">CR14</strain>
    </source>
</reference>
<dbReference type="SUPFAM" id="SSF51215">
    <property type="entry name" value="Regulatory protein AraC"/>
    <property type="match status" value="1"/>
</dbReference>
<feature type="domain" description="HTH araC/xylS-type" evidence="5">
    <location>
        <begin position="158"/>
        <end position="256"/>
    </location>
</feature>
<evidence type="ECO:0000256" key="2">
    <source>
        <dbReference type="ARBA" id="ARBA00023125"/>
    </source>
</evidence>
<name>A0AAQ3LCZ5_9BACT</name>
<dbReference type="InterPro" id="IPR009057">
    <property type="entry name" value="Homeodomain-like_sf"/>
</dbReference>
<dbReference type="GO" id="GO:0003700">
    <property type="term" value="F:DNA-binding transcription factor activity"/>
    <property type="evidence" value="ECO:0007669"/>
    <property type="project" value="InterPro"/>
</dbReference>
<dbReference type="InterPro" id="IPR050204">
    <property type="entry name" value="AraC_XylS_family_regulators"/>
</dbReference>
<keyword evidence="7" id="KW-1185">Reference proteome</keyword>
<dbReference type="PROSITE" id="PS01124">
    <property type="entry name" value="HTH_ARAC_FAMILY_2"/>
    <property type="match status" value="1"/>
</dbReference>
<dbReference type="Pfam" id="PF02311">
    <property type="entry name" value="AraC_binding"/>
    <property type="match status" value="1"/>
</dbReference>
<dbReference type="InterPro" id="IPR037923">
    <property type="entry name" value="HTH-like"/>
</dbReference>
<dbReference type="Proteomes" id="UP001304300">
    <property type="component" value="Chromosome"/>
</dbReference>
<evidence type="ECO:0000313" key="6">
    <source>
        <dbReference type="EMBL" id="WOO42187.1"/>
    </source>
</evidence>
<dbReference type="Gene3D" id="1.10.10.60">
    <property type="entry name" value="Homeodomain-like"/>
    <property type="match status" value="1"/>
</dbReference>
<keyword evidence="3" id="KW-0010">Activator</keyword>
<evidence type="ECO:0000256" key="3">
    <source>
        <dbReference type="ARBA" id="ARBA00023159"/>
    </source>
</evidence>
<sequence>MRTSVTNLSLFSVSHYHNPHGIDPNPRPISPQSATVELMTGGRGWLEHEGEWVEVLPGHLLWNIPGEATIGRSDYDDPYRCLSVAFRYDGVLDRNIPRISRWADIDEVRQFTERSIVLAYADDFESETLCESLFAELHFRARYYAWTMQNKRLPVPLQRVTELIDQGYHKSLSIEMLADASGWSVPHLHTRFREQFGETPHQAIIARRLRAAKVRLASTNDPIKQIAEECGFANATAFCTTFKRFTSNTPANFRMERMGLTAQA</sequence>
<dbReference type="Pfam" id="PF12833">
    <property type="entry name" value="HTH_18"/>
    <property type="match status" value="1"/>
</dbReference>
<dbReference type="AlphaFoldDB" id="A0AAQ3LCZ5"/>
<dbReference type="SUPFAM" id="SSF46689">
    <property type="entry name" value="Homeodomain-like"/>
    <property type="match status" value="2"/>
</dbReference>
<organism evidence="6 7">
    <name type="scientific">Rubellicoccus peritrichatus</name>
    <dbReference type="NCBI Taxonomy" id="3080537"/>
    <lineage>
        <taxon>Bacteria</taxon>
        <taxon>Pseudomonadati</taxon>
        <taxon>Verrucomicrobiota</taxon>
        <taxon>Opitutia</taxon>
        <taxon>Puniceicoccales</taxon>
        <taxon>Cerasicoccaceae</taxon>
        <taxon>Rubellicoccus</taxon>
    </lineage>
</organism>
<evidence type="ECO:0000256" key="1">
    <source>
        <dbReference type="ARBA" id="ARBA00023015"/>
    </source>
</evidence>
<dbReference type="PROSITE" id="PS00041">
    <property type="entry name" value="HTH_ARAC_FAMILY_1"/>
    <property type="match status" value="1"/>
</dbReference>
<evidence type="ECO:0000256" key="4">
    <source>
        <dbReference type="ARBA" id="ARBA00023163"/>
    </source>
</evidence>
<dbReference type="SMART" id="SM00342">
    <property type="entry name" value="HTH_ARAC"/>
    <property type="match status" value="1"/>
</dbReference>
<evidence type="ECO:0000313" key="7">
    <source>
        <dbReference type="Proteomes" id="UP001304300"/>
    </source>
</evidence>
<dbReference type="KEGG" id="puo:RZN69_03735"/>
<dbReference type="InterPro" id="IPR018062">
    <property type="entry name" value="HTH_AraC-typ_CS"/>
</dbReference>
<gene>
    <name evidence="6" type="ORF">RZN69_03735</name>
</gene>
<dbReference type="InterPro" id="IPR018060">
    <property type="entry name" value="HTH_AraC"/>
</dbReference>
<protein>
    <submittedName>
        <fullName evidence="6">AraC family transcriptional regulator</fullName>
    </submittedName>
</protein>
<keyword evidence="4" id="KW-0804">Transcription</keyword>
<keyword evidence="1" id="KW-0805">Transcription regulation</keyword>
<accession>A0AAQ3LCZ5</accession>
<dbReference type="PANTHER" id="PTHR46796">
    <property type="entry name" value="HTH-TYPE TRANSCRIPTIONAL ACTIVATOR RHAS-RELATED"/>
    <property type="match status" value="1"/>
</dbReference>
<dbReference type="GO" id="GO:0043565">
    <property type="term" value="F:sequence-specific DNA binding"/>
    <property type="evidence" value="ECO:0007669"/>
    <property type="project" value="InterPro"/>
</dbReference>
<dbReference type="InterPro" id="IPR003313">
    <property type="entry name" value="AraC-bd"/>
</dbReference>
<evidence type="ECO:0000259" key="5">
    <source>
        <dbReference type="PROSITE" id="PS01124"/>
    </source>
</evidence>
<dbReference type="EMBL" id="CP136920">
    <property type="protein sequence ID" value="WOO42187.1"/>
    <property type="molecule type" value="Genomic_DNA"/>
</dbReference>
<dbReference type="RefSeq" id="WP_317834672.1">
    <property type="nucleotide sequence ID" value="NZ_CP136920.1"/>
</dbReference>
<keyword evidence="2" id="KW-0238">DNA-binding</keyword>